<keyword evidence="3" id="KW-0809">Transit peptide</keyword>
<comment type="function">
    <text evidence="6">Involved in efficient integration of the N-module into mitochondrial respiratory chain complex I.</text>
</comment>
<keyword evidence="4" id="KW-0496">Mitochondrion</keyword>
<dbReference type="CDD" id="cd20262">
    <property type="entry name" value="Complex1_LYR_LYRM2"/>
    <property type="match status" value="1"/>
</dbReference>
<dbReference type="InterPro" id="IPR008011">
    <property type="entry name" value="Complex1_LYR_dom"/>
</dbReference>
<evidence type="ECO:0000256" key="1">
    <source>
        <dbReference type="ARBA" id="ARBA00004173"/>
    </source>
</evidence>
<feature type="domain" description="Complex 1 LYR protein" evidence="7">
    <location>
        <begin position="13"/>
        <end position="68"/>
    </location>
</feature>
<sequence>MVLSLRHFILKVEVLNLYRDAIRGSRAIHDPLTRRETIAWIRSEFERNRHLTDLDLIEDKLKMGRREIRQILPTVTETNTRS</sequence>
<gene>
    <name evidence="8" type="ORF">DFH07DRAFT_787763</name>
</gene>
<dbReference type="PANTHER" id="PTHR13675">
    <property type="entry name" value="LYR MOTIF-CONTAINING PROTEIN 2"/>
    <property type="match status" value="1"/>
</dbReference>
<evidence type="ECO:0000313" key="8">
    <source>
        <dbReference type="EMBL" id="KAJ7783449.1"/>
    </source>
</evidence>
<comment type="caution">
    <text evidence="8">The sequence shown here is derived from an EMBL/GenBank/DDBJ whole genome shotgun (WGS) entry which is preliminary data.</text>
</comment>
<dbReference type="PANTHER" id="PTHR13675:SF0">
    <property type="entry name" value="LYR MOTIF-CONTAINING PROTEIN 2"/>
    <property type="match status" value="1"/>
</dbReference>
<proteinExistence type="inferred from homology"/>
<dbReference type="GO" id="GO:0005739">
    <property type="term" value="C:mitochondrion"/>
    <property type="evidence" value="ECO:0007669"/>
    <property type="project" value="UniProtKB-SubCell"/>
</dbReference>
<comment type="similarity">
    <text evidence="2">Belongs to the complex I LYR family.</text>
</comment>
<dbReference type="InterPro" id="IPR045293">
    <property type="entry name" value="Complex1_LYR_LYRM2"/>
</dbReference>
<evidence type="ECO:0000313" key="9">
    <source>
        <dbReference type="Proteomes" id="UP001215280"/>
    </source>
</evidence>
<accession>A0AAD7KDG2</accession>
<organism evidence="8 9">
    <name type="scientific">Mycena maculata</name>
    <dbReference type="NCBI Taxonomy" id="230809"/>
    <lineage>
        <taxon>Eukaryota</taxon>
        <taxon>Fungi</taxon>
        <taxon>Dikarya</taxon>
        <taxon>Basidiomycota</taxon>
        <taxon>Agaricomycotina</taxon>
        <taxon>Agaricomycetes</taxon>
        <taxon>Agaricomycetidae</taxon>
        <taxon>Agaricales</taxon>
        <taxon>Marasmiineae</taxon>
        <taxon>Mycenaceae</taxon>
        <taxon>Mycena</taxon>
    </lineage>
</organism>
<evidence type="ECO:0000256" key="3">
    <source>
        <dbReference type="ARBA" id="ARBA00022946"/>
    </source>
</evidence>
<evidence type="ECO:0000256" key="2">
    <source>
        <dbReference type="ARBA" id="ARBA00009508"/>
    </source>
</evidence>
<reference evidence="8" key="1">
    <citation type="submission" date="2023-03" db="EMBL/GenBank/DDBJ databases">
        <title>Massive genome expansion in bonnet fungi (Mycena s.s.) driven by repeated elements and novel gene families across ecological guilds.</title>
        <authorList>
            <consortium name="Lawrence Berkeley National Laboratory"/>
            <person name="Harder C.B."/>
            <person name="Miyauchi S."/>
            <person name="Viragh M."/>
            <person name="Kuo A."/>
            <person name="Thoen E."/>
            <person name="Andreopoulos B."/>
            <person name="Lu D."/>
            <person name="Skrede I."/>
            <person name="Drula E."/>
            <person name="Henrissat B."/>
            <person name="Morin E."/>
            <person name="Kohler A."/>
            <person name="Barry K."/>
            <person name="LaButti K."/>
            <person name="Morin E."/>
            <person name="Salamov A."/>
            <person name="Lipzen A."/>
            <person name="Mereny Z."/>
            <person name="Hegedus B."/>
            <person name="Baldrian P."/>
            <person name="Stursova M."/>
            <person name="Weitz H."/>
            <person name="Taylor A."/>
            <person name="Grigoriev I.V."/>
            <person name="Nagy L.G."/>
            <person name="Martin F."/>
            <person name="Kauserud H."/>
        </authorList>
    </citation>
    <scope>NUCLEOTIDE SEQUENCE</scope>
    <source>
        <strain evidence="8">CBHHK188m</strain>
    </source>
</reference>
<dbReference type="AlphaFoldDB" id="A0AAD7KDG2"/>
<evidence type="ECO:0000256" key="4">
    <source>
        <dbReference type="ARBA" id="ARBA00023128"/>
    </source>
</evidence>
<name>A0AAD7KDG2_9AGAR</name>
<dbReference type="Pfam" id="PF05347">
    <property type="entry name" value="Complex1_LYR"/>
    <property type="match status" value="1"/>
</dbReference>
<dbReference type="Proteomes" id="UP001215280">
    <property type="component" value="Unassembled WGS sequence"/>
</dbReference>
<keyword evidence="9" id="KW-1185">Reference proteome</keyword>
<evidence type="ECO:0000256" key="6">
    <source>
        <dbReference type="ARBA" id="ARBA00044735"/>
    </source>
</evidence>
<evidence type="ECO:0000256" key="5">
    <source>
        <dbReference type="ARBA" id="ARBA00026235"/>
    </source>
</evidence>
<evidence type="ECO:0000259" key="7">
    <source>
        <dbReference type="Pfam" id="PF05347"/>
    </source>
</evidence>
<protein>
    <recommendedName>
        <fullName evidence="5">LYR motif-containing protein 2</fullName>
    </recommendedName>
</protein>
<dbReference type="EMBL" id="JARJLG010000002">
    <property type="protein sequence ID" value="KAJ7783449.1"/>
    <property type="molecule type" value="Genomic_DNA"/>
</dbReference>
<comment type="subcellular location">
    <subcellularLocation>
        <location evidence="1">Mitochondrion</location>
    </subcellularLocation>
</comment>